<organism evidence="2 3">
    <name type="scientific">Kaistia hirudinis</name>
    <dbReference type="NCBI Taxonomy" id="1293440"/>
    <lineage>
        <taxon>Bacteria</taxon>
        <taxon>Pseudomonadati</taxon>
        <taxon>Pseudomonadota</taxon>
        <taxon>Alphaproteobacteria</taxon>
        <taxon>Hyphomicrobiales</taxon>
        <taxon>Kaistiaceae</taxon>
        <taxon>Kaistia</taxon>
    </lineage>
</organism>
<feature type="transmembrane region" description="Helical" evidence="1">
    <location>
        <begin position="12"/>
        <end position="36"/>
    </location>
</feature>
<dbReference type="InterPro" id="IPR008407">
    <property type="entry name" value="Brnchd-chn_aa_trnsp_AzlD"/>
</dbReference>
<feature type="transmembrane region" description="Helical" evidence="1">
    <location>
        <begin position="48"/>
        <end position="67"/>
    </location>
</feature>
<dbReference type="Proteomes" id="UP000553963">
    <property type="component" value="Unassembled WGS sequence"/>
</dbReference>
<dbReference type="RefSeq" id="WP_183400598.1">
    <property type="nucleotide sequence ID" value="NZ_JACIDS010000005.1"/>
</dbReference>
<keyword evidence="1" id="KW-0472">Membrane</keyword>
<comment type="caution">
    <text evidence="2">The sequence shown here is derived from an EMBL/GenBank/DDBJ whole genome shotgun (WGS) entry which is preliminary data.</text>
</comment>
<keyword evidence="1" id="KW-1133">Transmembrane helix</keyword>
<feature type="transmembrane region" description="Helical" evidence="1">
    <location>
        <begin position="87"/>
        <end position="104"/>
    </location>
</feature>
<name>A0A840AX12_9HYPH</name>
<dbReference type="EMBL" id="JACIDS010000005">
    <property type="protein sequence ID" value="MBB3932945.1"/>
    <property type="molecule type" value="Genomic_DNA"/>
</dbReference>
<sequence length="106" mass="10851">MSIDPNTTAGFALIVAAMAVAAYLTRIAGFFLMSFVSVTPRVEAWLKALPLAIMGSILAPIALHGGPAEYAGFAATVAVFLWRRNDILAAVAGMAAVAAMRAALGG</sequence>
<accession>A0A840AX12</accession>
<keyword evidence="1" id="KW-0812">Transmembrane</keyword>
<dbReference type="AlphaFoldDB" id="A0A840AX12"/>
<keyword evidence="3" id="KW-1185">Reference proteome</keyword>
<evidence type="ECO:0000256" key="1">
    <source>
        <dbReference type="SAM" id="Phobius"/>
    </source>
</evidence>
<reference evidence="2 3" key="1">
    <citation type="submission" date="2020-08" db="EMBL/GenBank/DDBJ databases">
        <title>Genomic Encyclopedia of Type Strains, Phase IV (KMG-IV): sequencing the most valuable type-strain genomes for metagenomic binning, comparative biology and taxonomic classification.</title>
        <authorList>
            <person name="Goeker M."/>
        </authorList>
    </citation>
    <scope>NUCLEOTIDE SEQUENCE [LARGE SCALE GENOMIC DNA]</scope>
    <source>
        <strain evidence="2 3">DSM 25966</strain>
    </source>
</reference>
<evidence type="ECO:0000313" key="2">
    <source>
        <dbReference type="EMBL" id="MBB3932945.1"/>
    </source>
</evidence>
<gene>
    <name evidence="2" type="ORF">GGR25_004009</name>
</gene>
<evidence type="ECO:0000313" key="3">
    <source>
        <dbReference type="Proteomes" id="UP000553963"/>
    </source>
</evidence>
<dbReference type="Pfam" id="PF05437">
    <property type="entry name" value="AzlD"/>
    <property type="match status" value="1"/>
</dbReference>
<protein>
    <submittedName>
        <fullName evidence="2">Putative membrane protein</fullName>
    </submittedName>
</protein>
<proteinExistence type="predicted"/>